<dbReference type="GO" id="GO:0016840">
    <property type="term" value="F:carbon-nitrogen lyase activity"/>
    <property type="evidence" value="ECO:0007669"/>
    <property type="project" value="UniProtKB-UniRule"/>
</dbReference>
<feature type="domain" description="Radical SAM core" evidence="9">
    <location>
        <begin position="17"/>
        <end position="207"/>
    </location>
</feature>
<dbReference type="GeneID" id="93011193"/>
<keyword evidence="6 8" id="KW-0411">Iron-sulfur</keyword>
<feature type="binding site" evidence="8">
    <location>
        <position position="71"/>
    </location>
    <ligand>
        <name>S-adenosyl-L-methionine</name>
        <dbReference type="ChEBI" id="CHEBI:59789"/>
    </ligand>
</feature>
<feature type="binding site" evidence="8">
    <location>
        <position position="69"/>
    </location>
    <ligand>
        <name>substrate</name>
    </ligand>
</feature>
<feature type="binding site" evidence="8">
    <location>
        <position position="26"/>
    </location>
    <ligand>
        <name>substrate</name>
    </ligand>
</feature>
<keyword evidence="1 8" id="KW-0004">4Fe-4S</keyword>
<dbReference type="PROSITE" id="PS51918">
    <property type="entry name" value="RADICAL_SAM"/>
    <property type="match status" value="1"/>
</dbReference>
<dbReference type="AlphaFoldDB" id="Q6MRN5"/>
<keyword evidence="4 8" id="KW-0460">Magnesium</keyword>
<evidence type="ECO:0000256" key="2">
    <source>
        <dbReference type="ARBA" id="ARBA00022691"/>
    </source>
</evidence>
<dbReference type="KEGG" id="bba:Bd0040"/>
<comment type="cofactor">
    <cofactor evidence="8">
        <name>S-adenosyl-L-methionine</name>
        <dbReference type="ChEBI" id="CHEBI:59789"/>
    </cofactor>
    <text evidence="8">Binds 1 S-adenosyl-L-methionine per subunit.</text>
</comment>
<dbReference type="InterPro" id="IPR058240">
    <property type="entry name" value="rSAM_sf"/>
</dbReference>
<comment type="pathway">
    <text evidence="8">Purine metabolism; 7-cyano-7-deazaguanine biosynthesis.</text>
</comment>
<dbReference type="GO" id="GO:0000287">
    <property type="term" value="F:magnesium ion binding"/>
    <property type="evidence" value="ECO:0007669"/>
    <property type="project" value="UniProtKB-UniRule"/>
</dbReference>
<dbReference type="STRING" id="264462.Bd0040"/>
<dbReference type="Proteomes" id="UP000008080">
    <property type="component" value="Chromosome"/>
</dbReference>
<dbReference type="GO" id="GO:0008616">
    <property type="term" value="P:tRNA queuosine(34) biosynthetic process"/>
    <property type="evidence" value="ECO:0007669"/>
    <property type="project" value="UniProtKB-UniRule"/>
</dbReference>
<dbReference type="UniPathway" id="UPA00391"/>
<keyword evidence="8" id="KW-0671">Queuosine biosynthesis</keyword>
<feature type="binding site" evidence="8">
    <location>
        <position position="37"/>
    </location>
    <ligand>
        <name>[4Fe-4S] cluster</name>
        <dbReference type="ChEBI" id="CHEBI:49883"/>
        <note>4Fe-4S-S-AdoMet</note>
    </ligand>
</feature>
<dbReference type="SUPFAM" id="SSF102114">
    <property type="entry name" value="Radical SAM enzymes"/>
    <property type="match status" value="1"/>
</dbReference>
<dbReference type="Pfam" id="PF04055">
    <property type="entry name" value="Radical_SAM"/>
    <property type="match status" value="1"/>
</dbReference>
<comment type="caution">
    <text evidence="8">Lacks conserved residue(s) required for the propagation of feature annotation.</text>
</comment>
<dbReference type="CDD" id="cd01335">
    <property type="entry name" value="Radical_SAM"/>
    <property type="match status" value="1"/>
</dbReference>
<dbReference type="Gene3D" id="3.20.20.70">
    <property type="entry name" value="Aldolase class I"/>
    <property type="match status" value="1"/>
</dbReference>
<dbReference type="RefSeq" id="WP_011162663.1">
    <property type="nucleotide sequence ID" value="NC_005363.1"/>
</dbReference>
<keyword evidence="11" id="KW-1185">Reference proteome</keyword>
<keyword evidence="7 8" id="KW-0456">Lyase</keyword>
<dbReference type="InterPro" id="IPR013785">
    <property type="entry name" value="Aldolase_TIM"/>
</dbReference>
<evidence type="ECO:0000256" key="5">
    <source>
        <dbReference type="ARBA" id="ARBA00023004"/>
    </source>
</evidence>
<evidence type="ECO:0000313" key="11">
    <source>
        <dbReference type="Proteomes" id="UP000008080"/>
    </source>
</evidence>
<evidence type="ECO:0000256" key="8">
    <source>
        <dbReference type="HAMAP-Rule" id="MF_00917"/>
    </source>
</evidence>
<dbReference type="PIRSF" id="PIRSF000370">
    <property type="entry name" value="QueE"/>
    <property type="match status" value="1"/>
</dbReference>
<feature type="binding site" evidence="8">
    <location>
        <position position="34"/>
    </location>
    <ligand>
        <name>[4Fe-4S] cluster</name>
        <dbReference type="ChEBI" id="CHEBI:49883"/>
        <note>4Fe-4S-S-AdoMet</note>
    </ligand>
</feature>
<evidence type="ECO:0000256" key="3">
    <source>
        <dbReference type="ARBA" id="ARBA00022723"/>
    </source>
</evidence>
<protein>
    <recommendedName>
        <fullName evidence="8">7-carboxy-7-deazaguanine synthase</fullName>
        <shortName evidence="8">CDG synthase</shortName>
        <ecNumber evidence="8">4.3.99.3</ecNumber>
    </recommendedName>
    <alternativeName>
        <fullName evidence="8">Queuosine biosynthesis protein QueE</fullName>
    </alternativeName>
</protein>
<keyword evidence="3 8" id="KW-0479">Metal-binding</keyword>
<keyword evidence="5 8" id="KW-0408">Iron</keyword>
<dbReference type="PANTHER" id="PTHR42836">
    <property type="entry name" value="7-CARBOXY-7-DEAZAGUANINE SYNTHASE"/>
    <property type="match status" value="1"/>
</dbReference>
<evidence type="ECO:0000313" key="10">
    <source>
        <dbReference type="EMBL" id="CAE77722.1"/>
    </source>
</evidence>
<dbReference type="EMBL" id="BX842646">
    <property type="protein sequence ID" value="CAE77722.1"/>
    <property type="molecule type" value="Genomic_DNA"/>
</dbReference>
<evidence type="ECO:0000256" key="7">
    <source>
        <dbReference type="ARBA" id="ARBA00023239"/>
    </source>
</evidence>
<gene>
    <name evidence="8" type="primary">queE</name>
    <name evidence="10" type="ordered locus">Bd0040</name>
</gene>
<dbReference type="HOGENOM" id="CLU_066739_2_0_7"/>
<dbReference type="SFLD" id="SFLDS00029">
    <property type="entry name" value="Radical_SAM"/>
    <property type="match status" value="1"/>
</dbReference>
<reference evidence="10 11" key="1">
    <citation type="journal article" date="2004" name="Science">
        <title>A predator unmasked: life cycle of Bdellovibrio bacteriovorus from a genomic perspective.</title>
        <authorList>
            <person name="Rendulic S."/>
            <person name="Jagtap P."/>
            <person name="Rosinus A."/>
            <person name="Eppinger M."/>
            <person name="Baar C."/>
            <person name="Lanz C."/>
            <person name="Keller H."/>
            <person name="Lambert C."/>
            <person name="Evans K.J."/>
            <person name="Goesmann A."/>
            <person name="Meyer F."/>
            <person name="Sockett R.E."/>
            <person name="Schuster S.C."/>
        </authorList>
    </citation>
    <scope>NUCLEOTIDE SEQUENCE [LARGE SCALE GENOMIC DNA]</scope>
    <source>
        <strain evidence="11">ATCC 15356 / DSM 50701 / NCIMB 9529 / HD100</strain>
    </source>
</reference>
<sequence length="212" mass="24220">MLKINEIFYSIQGETTYVGCPTVFVRLTACNLRCTYCDTKYSYYEGEMQTLEAIIAEIDSHKAPNVCITGGEPLLQKEVHTLMKTLCDKGYLVSLETSGSKSVEMVDPRVKIILDVKTPDSGAADSFVMENIGFSTPSTEYKFVICSEKDFEWSEEFCRQHNLFEKFVVLYSPSYGQVSERWLAEKILQKNSSARLQLQLHKYIWNPETRGV</sequence>
<comment type="cofactor">
    <cofactor evidence="8">
        <name>Mg(2+)</name>
        <dbReference type="ChEBI" id="CHEBI:18420"/>
    </cofactor>
</comment>
<evidence type="ECO:0000256" key="1">
    <source>
        <dbReference type="ARBA" id="ARBA00022485"/>
    </source>
</evidence>
<dbReference type="GO" id="GO:0051539">
    <property type="term" value="F:4 iron, 4 sulfur cluster binding"/>
    <property type="evidence" value="ECO:0007669"/>
    <property type="project" value="UniProtKB-UniRule"/>
</dbReference>
<dbReference type="eggNOG" id="COG0602">
    <property type="taxonomic scope" value="Bacteria"/>
</dbReference>
<feature type="binding site" evidence="8">
    <location>
        <begin position="11"/>
        <end position="13"/>
    </location>
    <ligand>
        <name>substrate</name>
    </ligand>
</feature>
<evidence type="ECO:0000259" key="9">
    <source>
        <dbReference type="PROSITE" id="PS51918"/>
    </source>
</evidence>
<dbReference type="HAMAP" id="MF_00917">
    <property type="entry name" value="QueE"/>
    <property type="match status" value="1"/>
</dbReference>
<evidence type="ECO:0000256" key="6">
    <source>
        <dbReference type="ARBA" id="ARBA00023014"/>
    </source>
</evidence>
<dbReference type="PANTHER" id="PTHR42836:SF1">
    <property type="entry name" value="7-CARBOXY-7-DEAZAGUANINE SYNTHASE"/>
    <property type="match status" value="1"/>
</dbReference>
<organism evidence="10 11">
    <name type="scientific">Bdellovibrio bacteriovorus (strain ATCC 15356 / DSM 50701 / NCIMB 9529 / HD100)</name>
    <dbReference type="NCBI Taxonomy" id="264462"/>
    <lineage>
        <taxon>Bacteria</taxon>
        <taxon>Pseudomonadati</taxon>
        <taxon>Bdellovibrionota</taxon>
        <taxon>Bdellovibrionia</taxon>
        <taxon>Bdellovibrionales</taxon>
        <taxon>Pseudobdellovibrionaceae</taxon>
        <taxon>Bdellovibrio</taxon>
    </lineage>
</organism>
<keyword evidence="2 8" id="KW-0949">S-adenosyl-L-methionine</keyword>
<comment type="cofactor">
    <cofactor evidence="8">
        <name>[4Fe-4S] cluster</name>
        <dbReference type="ChEBI" id="CHEBI:49883"/>
    </cofactor>
    <text evidence="8">Binds 1 [4Fe-4S] cluster. The cluster is coordinated with 3 cysteines and an exchangeable S-adenosyl-L-methionine.</text>
</comment>
<comment type="similarity">
    <text evidence="8">Belongs to the radical SAM superfamily. 7-carboxy-7-deazaguanine synthase family.</text>
</comment>
<comment type="subunit">
    <text evidence="8">Homodimer.</text>
</comment>
<dbReference type="InterPro" id="IPR024924">
    <property type="entry name" value="7-CO-7-deazaguanine_synth-like"/>
</dbReference>
<dbReference type="InterPro" id="IPR007197">
    <property type="entry name" value="rSAM"/>
</dbReference>
<proteinExistence type="inferred from homology"/>
<dbReference type="EC" id="4.3.99.3" evidence="8"/>
<name>Q6MRN5_BDEBA</name>
<evidence type="ECO:0000256" key="4">
    <source>
        <dbReference type="ARBA" id="ARBA00022842"/>
    </source>
</evidence>
<comment type="catalytic activity">
    <reaction evidence="8">
        <text>6-carboxy-5,6,7,8-tetrahydropterin + H(+) = 7-carboxy-7-carbaguanine + NH4(+)</text>
        <dbReference type="Rhea" id="RHEA:27974"/>
        <dbReference type="ChEBI" id="CHEBI:15378"/>
        <dbReference type="ChEBI" id="CHEBI:28938"/>
        <dbReference type="ChEBI" id="CHEBI:61032"/>
        <dbReference type="ChEBI" id="CHEBI:61036"/>
        <dbReference type="EC" id="4.3.99.3"/>
    </reaction>
</comment>
<feature type="binding site" evidence="8">
    <location>
        <position position="30"/>
    </location>
    <ligand>
        <name>[4Fe-4S] cluster</name>
        <dbReference type="ChEBI" id="CHEBI:49883"/>
        <note>4Fe-4S-S-AdoMet</note>
    </ligand>
</feature>
<accession>Q6MRN5</accession>
<dbReference type="GO" id="GO:1904047">
    <property type="term" value="F:S-adenosyl-L-methionine binding"/>
    <property type="evidence" value="ECO:0007669"/>
    <property type="project" value="UniProtKB-UniRule"/>
</dbReference>
<feature type="binding site" evidence="8">
    <location>
        <position position="39"/>
    </location>
    <ligand>
        <name>Mg(2+)</name>
        <dbReference type="ChEBI" id="CHEBI:18420"/>
    </ligand>
</feature>
<comment type="function">
    <text evidence="8">Catalyzes the complex heterocyclic radical-mediated conversion of 6-carboxy-5,6,7,8-tetrahydropterin (CPH4) to 7-carboxy-7-deazaguanine (CDG), a step common to the biosynthetic pathways of all 7-deazapurine-containing compounds.</text>
</comment>
<feature type="binding site" evidence="8">
    <location>
        <begin position="36"/>
        <end position="38"/>
    </location>
    <ligand>
        <name>S-adenosyl-L-methionine</name>
        <dbReference type="ChEBI" id="CHEBI:59789"/>
    </ligand>
</feature>